<feature type="signal peptide" evidence="1">
    <location>
        <begin position="1"/>
        <end position="31"/>
    </location>
</feature>
<feature type="domain" description="DUF2059" evidence="2">
    <location>
        <begin position="112"/>
        <end position="168"/>
    </location>
</feature>
<protein>
    <recommendedName>
        <fullName evidence="2">DUF2059 domain-containing protein</fullName>
    </recommendedName>
</protein>
<name>A0A1M7Z8B6_9HYPH</name>
<feature type="chain" id="PRO_5009929958" description="DUF2059 domain-containing protein" evidence="1">
    <location>
        <begin position="32"/>
        <end position="185"/>
    </location>
</feature>
<evidence type="ECO:0000313" key="3">
    <source>
        <dbReference type="EMBL" id="SHO60946.1"/>
    </source>
</evidence>
<sequence length="185" mass="20067">MTALSSRRPMFAAAYVLALAAGALAPAGAFAQTNPPAAAPADQQPQFTPEQLALAQKAIDASKSVAGFDDILPGVAEQTKALFVRSNPLLASDIDEVTDKVALSLAPQRRDLDRVLEEVWARRFTQEELQQIIDFYQSPVGKKLASLSPELVALSIGAAKQWQDKIATEMVTQVRIEMDKRGHRL</sequence>
<dbReference type="STRING" id="1123029.SAMN02745172_00467"/>
<dbReference type="PROSITE" id="PS51318">
    <property type="entry name" value="TAT"/>
    <property type="match status" value="1"/>
</dbReference>
<evidence type="ECO:0000259" key="2">
    <source>
        <dbReference type="Pfam" id="PF09832"/>
    </source>
</evidence>
<keyword evidence="1" id="KW-0732">Signal</keyword>
<evidence type="ECO:0000313" key="4">
    <source>
        <dbReference type="Proteomes" id="UP000186406"/>
    </source>
</evidence>
<gene>
    <name evidence="3" type="ORF">SAMN02745172_00467</name>
</gene>
<dbReference type="Proteomes" id="UP000186406">
    <property type="component" value="Unassembled WGS sequence"/>
</dbReference>
<dbReference type="Pfam" id="PF09832">
    <property type="entry name" value="DUF2059"/>
    <property type="match status" value="1"/>
</dbReference>
<dbReference type="InterPro" id="IPR018637">
    <property type="entry name" value="DUF2059"/>
</dbReference>
<dbReference type="InterPro" id="IPR006311">
    <property type="entry name" value="TAT_signal"/>
</dbReference>
<reference evidence="3 4" key="1">
    <citation type="submission" date="2016-12" db="EMBL/GenBank/DDBJ databases">
        <authorList>
            <person name="Song W.-J."/>
            <person name="Kurnit D.M."/>
        </authorList>
    </citation>
    <scope>NUCLEOTIDE SEQUENCE [LARGE SCALE GENOMIC DNA]</scope>
    <source>
        <strain evidence="3 4">DSM 19599</strain>
    </source>
</reference>
<dbReference type="OrthoDB" id="5510290at2"/>
<organism evidence="3 4">
    <name type="scientific">Pseudoxanthobacter soli DSM 19599</name>
    <dbReference type="NCBI Taxonomy" id="1123029"/>
    <lineage>
        <taxon>Bacteria</taxon>
        <taxon>Pseudomonadati</taxon>
        <taxon>Pseudomonadota</taxon>
        <taxon>Alphaproteobacteria</taxon>
        <taxon>Hyphomicrobiales</taxon>
        <taxon>Segnochrobactraceae</taxon>
        <taxon>Pseudoxanthobacter</taxon>
    </lineage>
</organism>
<dbReference type="AlphaFoldDB" id="A0A1M7Z8B6"/>
<dbReference type="EMBL" id="FRXO01000001">
    <property type="protein sequence ID" value="SHO60946.1"/>
    <property type="molecule type" value="Genomic_DNA"/>
</dbReference>
<evidence type="ECO:0000256" key="1">
    <source>
        <dbReference type="SAM" id="SignalP"/>
    </source>
</evidence>
<keyword evidence="4" id="KW-1185">Reference proteome</keyword>
<dbReference type="RefSeq" id="WP_139282372.1">
    <property type="nucleotide sequence ID" value="NZ_FRXO01000001.1"/>
</dbReference>
<proteinExistence type="predicted"/>
<accession>A0A1M7Z8B6</accession>